<dbReference type="SMART" id="SM00248">
    <property type="entry name" value="ANK"/>
    <property type="match status" value="3"/>
</dbReference>
<dbReference type="InterPro" id="IPR002110">
    <property type="entry name" value="Ankyrin_rpt"/>
</dbReference>
<organism evidence="13">
    <name type="scientific">Megafenestra aurita</name>
    <dbReference type="NCBI Taxonomy" id="2291010"/>
    <lineage>
        <taxon>Eukaryota</taxon>
        <taxon>Metazoa</taxon>
        <taxon>Ecdysozoa</taxon>
        <taxon>Arthropoda</taxon>
        <taxon>Crustacea</taxon>
        <taxon>Branchiopoda</taxon>
        <taxon>Diplostraca</taxon>
        <taxon>Cladocera</taxon>
        <taxon>Anomopoda</taxon>
        <taxon>Daphniidae</taxon>
        <taxon>Megafenestra</taxon>
    </lineage>
</organism>
<dbReference type="Pfam" id="PF12796">
    <property type="entry name" value="Ank_2"/>
    <property type="match status" value="1"/>
</dbReference>
<sequence>MAPLTEMIAEGFNKAIEKINNSDLTGLQELLKSHEVEIEDEDDHGMTLLQHAAFKGKKDLCQLLLDLGANPNGGHHEHQYSALHFAALSGNLDICQQLLNYGSKPDAINSVGRTATQMAAFVGNHAVVSVINNFIPCTDIEQYTVIPSNQTESKLPPAAAPALHKFVMQVNLHPVHLLLTIQKLPLLSDNLIKVKHVLESLSENQMKRSQEANEILSLKYHYLRFLVERLTKEQQQYSDKPVGELISQYVKVFLKPRTSDGFPEFMDNFIRESIRTFPFKETTVFRQLLVNLSKTKQNLDSQLALSLLSSCINGQRGFQDDDACATCGQEKVPSKCSICKSVQYCNRDCQKMHWFIHKKECDKLAKQFKNLEIKSQDSQAKIVPETDPETSPETSNE</sequence>
<comment type="subcellular location">
    <subcellularLocation>
        <location evidence="1">Cell projection</location>
        <location evidence="1">Cilium</location>
    </subcellularLocation>
</comment>
<dbReference type="Pfam" id="PF01753">
    <property type="entry name" value="zf-MYND"/>
    <property type="match status" value="1"/>
</dbReference>
<evidence type="ECO:0000256" key="7">
    <source>
        <dbReference type="ARBA" id="ARBA00023069"/>
    </source>
</evidence>
<name>A0A4Y7NGV7_9CRUS</name>
<keyword evidence="3" id="KW-0677">Repeat</keyword>
<feature type="region of interest" description="Disordered" evidence="11">
    <location>
        <begin position="376"/>
        <end position="397"/>
    </location>
</feature>
<evidence type="ECO:0000256" key="10">
    <source>
        <dbReference type="PROSITE-ProRule" id="PRU00134"/>
    </source>
</evidence>
<evidence type="ECO:0000313" key="13">
    <source>
        <dbReference type="EMBL" id="SVE92392.1"/>
    </source>
</evidence>
<dbReference type="PROSITE" id="PS50865">
    <property type="entry name" value="ZF_MYND_2"/>
    <property type="match status" value="1"/>
</dbReference>
<keyword evidence="2" id="KW-0479">Metal-binding</keyword>
<evidence type="ECO:0000256" key="2">
    <source>
        <dbReference type="ARBA" id="ARBA00022723"/>
    </source>
</evidence>
<dbReference type="SUPFAM" id="SSF144232">
    <property type="entry name" value="HIT/MYND zinc finger-like"/>
    <property type="match status" value="1"/>
</dbReference>
<evidence type="ECO:0000256" key="11">
    <source>
        <dbReference type="SAM" id="MobiDB-lite"/>
    </source>
</evidence>
<dbReference type="PROSITE" id="PS01360">
    <property type="entry name" value="ZF_MYND_1"/>
    <property type="match status" value="1"/>
</dbReference>
<evidence type="ECO:0000256" key="1">
    <source>
        <dbReference type="ARBA" id="ARBA00004138"/>
    </source>
</evidence>
<reference evidence="13" key="1">
    <citation type="submission" date="2018-08" db="EMBL/GenBank/DDBJ databases">
        <authorList>
            <person name="Cornetti L."/>
        </authorList>
    </citation>
    <scope>NUCLEOTIDE SEQUENCE</scope>
    <source>
        <strain evidence="13">CH-H-2</strain>
    </source>
</reference>
<evidence type="ECO:0000256" key="8">
    <source>
        <dbReference type="ARBA" id="ARBA00023273"/>
    </source>
</evidence>
<dbReference type="GO" id="GO:0008270">
    <property type="term" value="F:zinc ion binding"/>
    <property type="evidence" value="ECO:0007669"/>
    <property type="project" value="UniProtKB-KW"/>
</dbReference>
<feature type="domain" description="MYND-type" evidence="12">
    <location>
        <begin position="324"/>
        <end position="361"/>
    </location>
</feature>
<feature type="compositionally biased region" description="Acidic residues" evidence="11">
    <location>
        <begin position="386"/>
        <end position="397"/>
    </location>
</feature>
<dbReference type="InterPro" id="IPR036770">
    <property type="entry name" value="Ankyrin_rpt-contain_sf"/>
</dbReference>
<protein>
    <submittedName>
        <fullName evidence="13">EOG090X06BA</fullName>
    </submittedName>
</protein>
<dbReference type="AlphaFoldDB" id="A0A4Y7NGV7"/>
<dbReference type="PROSITE" id="PS50088">
    <property type="entry name" value="ANK_REPEAT"/>
    <property type="match status" value="2"/>
</dbReference>
<dbReference type="GO" id="GO:0005929">
    <property type="term" value="C:cilium"/>
    <property type="evidence" value="ECO:0007669"/>
    <property type="project" value="UniProtKB-SubCell"/>
</dbReference>
<keyword evidence="5" id="KW-0862">Zinc</keyword>
<dbReference type="PANTHER" id="PTHR24150">
    <property type="entry name" value="ANKYRIN REPEAT AND MYND DOMAIN-CONTAINING PROTEIN 2"/>
    <property type="match status" value="1"/>
</dbReference>
<dbReference type="PANTHER" id="PTHR24150:SF8">
    <property type="entry name" value="ANKYRIN REPEAT AND MYND DOMAIN-CONTAINING PROTEIN 2"/>
    <property type="match status" value="1"/>
</dbReference>
<dbReference type="PROSITE" id="PS50297">
    <property type="entry name" value="ANK_REP_REGION"/>
    <property type="match status" value="2"/>
</dbReference>
<accession>A0A4Y7NGV7</accession>
<keyword evidence="4 10" id="KW-0863">Zinc-finger</keyword>
<evidence type="ECO:0000259" key="12">
    <source>
        <dbReference type="PROSITE" id="PS50865"/>
    </source>
</evidence>
<proteinExistence type="evidence at transcript level"/>
<dbReference type="InterPro" id="IPR002893">
    <property type="entry name" value="Znf_MYND"/>
</dbReference>
<feature type="repeat" description="ANK" evidence="9">
    <location>
        <begin position="44"/>
        <end position="76"/>
    </location>
</feature>
<dbReference type="EMBL" id="LR022773">
    <property type="protein sequence ID" value="SVE92392.1"/>
    <property type="molecule type" value="mRNA"/>
</dbReference>
<evidence type="ECO:0000256" key="9">
    <source>
        <dbReference type="PROSITE-ProRule" id="PRU00023"/>
    </source>
</evidence>
<keyword evidence="7" id="KW-0969">Cilium</keyword>
<evidence type="ECO:0000256" key="6">
    <source>
        <dbReference type="ARBA" id="ARBA00023043"/>
    </source>
</evidence>
<keyword evidence="6 9" id="KW-0040">ANK repeat</keyword>
<dbReference type="Gene3D" id="1.25.40.20">
    <property type="entry name" value="Ankyrin repeat-containing domain"/>
    <property type="match status" value="1"/>
</dbReference>
<gene>
    <name evidence="13" type="primary">EOG090X06BA</name>
</gene>
<dbReference type="InterPro" id="IPR052452">
    <property type="entry name" value="Ankyrin-MYND_dom_contain_2"/>
</dbReference>
<evidence type="ECO:0000256" key="3">
    <source>
        <dbReference type="ARBA" id="ARBA00022737"/>
    </source>
</evidence>
<evidence type="ECO:0000256" key="4">
    <source>
        <dbReference type="ARBA" id="ARBA00022771"/>
    </source>
</evidence>
<evidence type="ECO:0000256" key="5">
    <source>
        <dbReference type="ARBA" id="ARBA00022833"/>
    </source>
</evidence>
<dbReference type="SUPFAM" id="SSF48403">
    <property type="entry name" value="Ankyrin repeat"/>
    <property type="match status" value="1"/>
</dbReference>
<keyword evidence="8" id="KW-0966">Cell projection</keyword>
<dbReference type="Gene3D" id="6.10.140.2220">
    <property type="match status" value="1"/>
</dbReference>
<feature type="repeat" description="ANK" evidence="9">
    <location>
        <begin position="78"/>
        <end position="110"/>
    </location>
</feature>